<evidence type="ECO:0000313" key="6">
    <source>
        <dbReference type="EMBL" id="MCX2561661.1"/>
    </source>
</evidence>
<evidence type="ECO:0000256" key="3">
    <source>
        <dbReference type="ARBA" id="ARBA00022801"/>
    </source>
</evidence>
<dbReference type="Gene3D" id="3.60.15.10">
    <property type="entry name" value="Ribonuclease Z/Hydroxyacylglutathione hydrolase-like"/>
    <property type="match status" value="1"/>
</dbReference>
<dbReference type="RefSeq" id="WP_166122180.1">
    <property type="nucleotide sequence ID" value="NZ_JAPIUX010000011.1"/>
</dbReference>
<sequence>MVNAFTVGKAEITCIPELRWDNADPYRLYPDLDPAAFETYAPRLSPGSYNATTGKLAQGTHAWLVRMPGRTILVDTATGNDKPLPAAPLMDHLHIPFLERLAAAGVLPEEVDYVLHTHIHADHVGWNTRLQNGVWVPTFPNARHIFSEIEARYGADTDEIDPAPDLPPDILGPRDHRPLPRVYTDSVLPVITSGLAQMIKVDTTDAIEGFSFHPTPGHSIDHASIRLRSDDAEAWFTGDILHHPLQVYLPDLRSRYCEFIKPAEHSRRWLLEEVARSGCLCFTPHFAESSAGYVRRNGADYHWEFATPGKGEG</sequence>
<keyword evidence="4" id="KW-0862">Zinc</keyword>
<dbReference type="SMART" id="SM00849">
    <property type="entry name" value="Lactamase_B"/>
    <property type="match status" value="1"/>
</dbReference>
<name>A0ABT3Q8U8_9PROT</name>
<feature type="domain" description="Metallo-beta-lactamase" evidence="5">
    <location>
        <begin position="59"/>
        <end position="285"/>
    </location>
</feature>
<proteinExistence type="inferred from homology"/>
<keyword evidence="7" id="KW-1185">Reference proteome</keyword>
<dbReference type="InterPro" id="IPR001279">
    <property type="entry name" value="Metallo-B-lactamas"/>
</dbReference>
<dbReference type="InterPro" id="IPR036866">
    <property type="entry name" value="RibonucZ/Hydroxyglut_hydro"/>
</dbReference>
<organism evidence="6 7">
    <name type="scientific">Acetobacter farinalis</name>
    <dbReference type="NCBI Taxonomy" id="1260984"/>
    <lineage>
        <taxon>Bacteria</taxon>
        <taxon>Pseudomonadati</taxon>
        <taxon>Pseudomonadota</taxon>
        <taxon>Alphaproteobacteria</taxon>
        <taxon>Acetobacterales</taxon>
        <taxon>Acetobacteraceae</taxon>
        <taxon>Acetobacter</taxon>
    </lineage>
</organism>
<dbReference type="PANTHER" id="PTHR42978:SF6">
    <property type="entry name" value="QUORUM-QUENCHING LACTONASE YTNP-RELATED"/>
    <property type="match status" value="1"/>
</dbReference>
<dbReference type="SUPFAM" id="SSF56281">
    <property type="entry name" value="Metallo-hydrolase/oxidoreductase"/>
    <property type="match status" value="1"/>
</dbReference>
<dbReference type="CDD" id="cd16277">
    <property type="entry name" value="metallo-hydrolase-like_MBL-fold"/>
    <property type="match status" value="1"/>
</dbReference>
<dbReference type="EMBL" id="JAPIUX010000011">
    <property type="protein sequence ID" value="MCX2561661.1"/>
    <property type="molecule type" value="Genomic_DNA"/>
</dbReference>
<dbReference type="InterPro" id="IPR051013">
    <property type="entry name" value="MBL_superfamily_lactonases"/>
</dbReference>
<dbReference type="Proteomes" id="UP001526446">
    <property type="component" value="Unassembled WGS sequence"/>
</dbReference>
<evidence type="ECO:0000256" key="2">
    <source>
        <dbReference type="ARBA" id="ARBA00022723"/>
    </source>
</evidence>
<keyword evidence="2" id="KW-0479">Metal-binding</keyword>
<dbReference type="PANTHER" id="PTHR42978">
    <property type="entry name" value="QUORUM-QUENCHING LACTONASE YTNP-RELATED-RELATED"/>
    <property type="match status" value="1"/>
</dbReference>
<comment type="caution">
    <text evidence="6">The sequence shown here is derived from an EMBL/GenBank/DDBJ whole genome shotgun (WGS) entry which is preliminary data.</text>
</comment>
<keyword evidence="3" id="KW-0378">Hydrolase</keyword>
<dbReference type="Pfam" id="PF00753">
    <property type="entry name" value="Lactamase_B"/>
    <property type="match status" value="1"/>
</dbReference>
<accession>A0ABT3Q8U8</accession>
<protein>
    <submittedName>
        <fullName evidence="6">MBL fold metallo-hydrolase</fullName>
    </submittedName>
</protein>
<evidence type="ECO:0000256" key="4">
    <source>
        <dbReference type="ARBA" id="ARBA00022833"/>
    </source>
</evidence>
<comment type="similarity">
    <text evidence="1">Belongs to the metallo-beta-lactamase superfamily.</text>
</comment>
<reference evidence="6 7" key="1">
    <citation type="submission" date="2022-11" db="EMBL/GenBank/DDBJ databases">
        <title>Genome sequencing of Acetobacter type strain.</title>
        <authorList>
            <person name="Heo J."/>
            <person name="Lee D."/>
            <person name="Han B.-H."/>
            <person name="Hong S.-B."/>
            <person name="Kwon S.-W."/>
        </authorList>
    </citation>
    <scope>NUCLEOTIDE SEQUENCE [LARGE SCALE GENOMIC DNA]</scope>
    <source>
        <strain evidence="6 7">KACC 21251</strain>
    </source>
</reference>
<evidence type="ECO:0000313" key="7">
    <source>
        <dbReference type="Proteomes" id="UP001526446"/>
    </source>
</evidence>
<evidence type="ECO:0000256" key="1">
    <source>
        <dbReference type="ARBA" id="ARBA00007749"/>
    </source>
</evidence>
<gene>
    <name evidence="6" type="ORF">OQ252_09675</name>
</gene>
<evidence type="ECO:0000259" key="5">
    <source>
        <dbReference type="SMART" id="SM00849"/>
    </source>
</evidence>